<evidence type="ECO:0000256" key="2">
    <source>
        <dbReference type="ARBA" id="ARBA00007401"/>
    </source>
</evidence>
<evidence type="ECO:0000256" key="6">
    <source>
        <dbReference type="ARBA" id="ARBA00023295"/>
    </source>
</evidence>
<accession>A0A1M7RG33</accession>
<dbReference type="AlphaFoldDB" id="A0A1M7RG33"/>
<dbReference type="OrthoDB" id="9762066at2"/>
<dbReference type="Gene3D" id="2.60.40.10">
    <property type="entry name" value="Immunoglobulins"/>
    <property type="match status" value="2"/>
</dbReference>
<dbReference type="InterPro" id="IPR006101">
    <property type="entry name" value="Glyco_hydro_2"/>
</dbReference>
<sequence>MSSDYLTDRGPGRGRRSPARSWLHSDAPALSLDGDWSFRLLPAAPSTPAGRGVLPEDEAIDGFAAVGYDDAAWGAIGVPSHWVLPADGRRGAPIYTNVQFPFPTEPPFVPDENPTGDYRRRFDLPDSFADTERTLLRFDGVESRYVVWVNGTEVGVGVGSRLVQEFDVTGLLVPGENVVAVRVHQWSASSYLEDQDQWWLPGIFRSVTLLGRPAGGIDDVWLQTPFHGTAGAAGPASIVPEISAGLAAFPVTLSVPELGVHTTWNRPEDVGAIELAEVRPWSAEDPQLYDATVSSTSERVTLRLGFRTVHIDGDAFTVNGRRVVFHGINRPEIHPDRGRVFDEDFARRDLALMKRFNVNAIRTAHYPPHPRLLDLCDELGFWVVLENDLETHGFERDAWAENPSDDPAWHDAYVDRMVRAVERDKNHPSIVLWSLGNEAGTGRNLAAMAAWVHGRDATRPVHYEGDYTGVYTDVYSRMYAWVDEVRAIGAGDASVTLLGCTPAEAARQRAKPFLLCEYVHAMGNGPGAIDDYEALVDEYPRLHGGFVWEWRDHGLRTRTPDGVEYFAYGGDFGEVVHDGNFLLDGMLLSDGTPSPGLYEWAQVVAPIRLRVVRGEAGGVDVRVENRRHSTDASDVELRYAVTHDGVAAHGGVIALAGGAPRAGASAVFSLPDLDVAASGETWLTVEAVLARETAWAPAGHRISAAQLDLTPPRRTVARVSTVGREIPVPPRTDLGPATFTHGRLSALAGRPVVGPRLELWRAPTDNDRGQWIPPRDRDVDVMRDRHRKDLYLQSRYPSAVSTWRHEGLHRLVGRLESIRATEQAVHTRTRYGAANSRRAVTVHESWSLADGDLWLDLDLVPTAGWDTSWPRLGVRFDLPTDVHSVSWFGTGPRESYPDSRHAALVGRYSSTVDDLTVDYGRPQESGHRSDVRSLELATADDRAWLRIDATRDAAGRLPGFTLRRHTPQQVDAAAHSYELPEPSATYLWLDAAQHGLGSRACGPDVAARSTLRPTARSLRLKFGAV</sequence>
<dbReference type="InterPro" id="IPR011013">
    <property type="entry name" value="Gal_mutarotase_sf_dom"/>
</dbReference>
<feature type="region of interest" description="Disordered" evidence="8">
    <location>
        <begin position="1"/>
        <end position="20"/>
    </location>
</feature>
<dbReference type="SUPFAM" id="SSF49303">
    <property type="entry name" value="beta-Galactosidase/glucuronidase domain"/>
    <property type="match status" value="2"/>
</dbReference>
<dbReference type="InterPro" id="IPR014718">
    <property type="entry name" value="GH-type_carb-bd"/>
</dbReference>
<dbReference type="SMART" id="SM01038">
    <property type="entry name" value="Bgal_small_N"/>
    <property type="match status" value="1"/>
</dbReference>
<feature type="domain" description="Beta galactosidase small chain/" evidence="9">
    <location>
        <begin position="738"/>
        <end position="1023"/>
    </location>
</feature>
<evidence type="ECO:0000313" key="11">
    <source>
        <dbReference type="Proteomes" id="UP000184440"/>
    </source>
</evidence>
<dbReference type="PANTHER" id="PTHR46323">
    <property type="entry name" value="BETA-GALACTOSIDASE"/>
    <property type="match status" value="1"/>
</dbReference>
<keyword evidence="11" id="KW-1185">Reference proteome</keyword>
<evidence type="ECO:0000256" key="8">
    <source>
        <dbReference type="SAM" id="MobiDB-lite"/>
    </source>
</evidence>
<dbReference type="GO" id="GO:0005990">
    <property type="term" value="P:lactose catabolic process"/>
    <property type="evidence" value="ECO:0007669"/>
    <property type="project" value="TreeGrafter"/>
</dbReference>
<evidence type="ECO:0000259" key="9">
    <source>
        <dbReference type="SMART" id="SM01038"/>
    </source>
</evidence>
<organism evidence="10 11">
    <name type="scientific">Cryptosporangium aurantiacum</name>
    <dbReference type="NCBI Taxonomy" id="134849"/>
    <lineage>
        <taxon>Bacteria</taxon>
        <taxon>Bacillati</taxon>
        <taxon>Actinomycetota</taxon>
        <taxon>Actinomycetes</taxon>
        <taxon>Cryptosporangiales</taxon>
        <taxon>Cryptosporangiaceae</taxon>
        <taxon>Cryptosporangium</taxon>
    </lineage>
</organism>
<dbReference type="Proteomes" id="UP000184440">
    <property type="component" value="Unassembled WGS sequence"/>
</dbReference>
<gene>
    <name evidence="10" type="ORF">SAMN05443668_111212</name>
</gene>
<dbReference type="Pfam" id="PF02929">
    <property type="entry name" value="Bgal_small_N"/>
    <property type="match status" value="1"/>
</dbReference>
<evidence type="ECO:0000256" key="4">
    <source>
        <dbReference type="ARBA" id="ARBA00013303"/>
    </source>
</evidence>
<evidence type="ECO:0000313" key="10">
    <source>
        <dbReference type="EMBL" id="SHN45243.1"/>
    </source>
</evidence>
<dbReference type="InterPro" id="IPR004199">
    <property type="entry name" value="B-gal_small/dom_5"/>
</dbReference>
<dbReference type="Pfam" id="PF02837">
    <property type="entry name" value="Glyco_hydro_2_N"/>
    <property type="match status" value="1"/>
</dbReference>
<dbReference type="Pfam" id="PF16353">
    <property type="entry name" value="LacZ_4"/>
    <property type="match status" value="1"/>
</dbReference>
<dbReference type="EMBL" id="FRCS01000011">
    <property type="protein sequence ID" value="SHN45243.1"/>
    <property type="molecule type" value="Genomic_DNA"/>
</dbReference>
<evidence type="ECO:0000256" key="5">
    <source>
        <dbReference type="ARBA" id="ARBA00022801"/>
    </source>
</evidence>
<dbReference type="InterPro" id="IPR008979">
    <property type="entry name" value="Galactose-bd-like_sf"/>
</dbReference>
<comment type="similarity">
    <text evidence="2">Belongs to the glycosyl hydrolase 2 family.</text>
</comment>
<dbReference type="GO" id="GO:0009341">
    <property type="term" value="C:beta-galactosidase complex"/>
    <property type="evidence" value="ECO:0007669"/>
    <property type="project" value="InterPro"/>
</dbReference>
<dbReference type="Pfam" id="PF02836">
    <property type="entry name" value="Glyco_hydro_2_C"/>
    <property type="match status" value="1"/>
</dbReference>
<evidence type="ECO:0000256" key="3">
    <source>
        <dbReference type="ARBA" id="ARBA00012756"/>
    </source>
</evidence>
<comment type="catalytic activity">
    <reaction evidence="1">
        <text>Hydrolysis of terminal non-reducing beta-D-galactose residues in beta-D-galactosides.</text>
        <dbReference type="EC" id="3.2.1.23"/>
    </reaction>
</comment>
<dbReference type="InterPro" id="IPR023230">
    <property type="entry name" value="Glyco_hydro_2_CS"/>
</dbReference>
<dbReference type="InterPro" id="IPR006103">
    <property type="entry name" value="Glyco_hydro_2_cat"/>
</dbReference>
<evidence type="ECO:0000256" key="7">
    <source>
        <dbReference type="ARBA" id="ARBA00032230"/>
    </source>
</evidence>
<dbReference type="SUPFAM" id="SSF74650">
    <property type="entry name" value="Galactose mutarotase-like"/>
    <property type="match status" value="1"/>
</dbReference>
<protein>
    <recommendedName>
        <fullName evidence="4">Beta-galactosidase</fullName>
        <ecNumber evidence="3">3.2.1.23</ecNumber>
    </recommendedName>
    <alternativeName>
        <fullName evidence="7">Lactase</fullName>
    </alternativeName>
</protein>
<feature type="compositionally biased region" description="Basic and acidic residues" evidence="8">
    <location>
        <begin position="1"/>
        <end position="11"/>
    </location>
</feature>
<dbReference type="STRING" id="134849.SAMN05443668_111212"/>
<dbReference type="Gene3D" id="3.20.20.80">
    <property type="entry name" value="Glycosidases"/>
    <property type="match status" value="1"/>
</dbReference>
<dbReference type="GO" id="GO:0030246">
    <property type="term" value="F:carbohydrate binding"/>
    <property type="evidence" value="ECO:0007669"/>
    <property type="project" value="InterPro"/>
</dbReference>
<dbReference type="InterPro" id="IPR050347">
    <property type="entry name" value="Bact_Beta-galactosidase"/>
</dbReference>
<dbReference type="InterPro" id="IPR023232">
    <property type="entry name" value="Glyco_hydro_2_AS"/>
</dbReference>
<dbReference type="PRINTS" id="PR00132">
    <property type="entry name" value="GLHYDRLASE2"/>
</dbReference>
<dbReference type="InterPro" id="IPR032312">
    <property type="entry name" value="LacZ_4"/>
</dbReference>
<keyword evidence="6" id="KW-0326">Glycosidase</keyword>
<proteinExistence type="inferred from homology"/>
<reference evidence="10 11" key="1">
    <citation type="submission" date="2016-11" db="EMBL/GenBank/DDBJ databases">
        <authorList>
            <person name="Jaros S."/>
            <person name="Januszkiewicz K."/>
            <person name="Wedrychowicz H."/>
        </authorList>
    </citation>
    <scope>NUCLEOTIDE SEQUENCE [LARGE SCALE GENOMIC DNA]</scope>
    <source>
        <strain evidence="10 11">DSM 46144</strain>
    </source>
</reference>
<dbReference type="PROSITE" id="PS00719">
    <property type="entry name" value="GLYCOSYL_HYDROL_F2_1"/>
    <property type="match status" value="1"/>
</dbReference>
<dbReference type="PROSITE" id="PS00608">
    <property type="entry name" value="GLYCOSYL_HYDROL_F2_2"/>
    <property type="match status" value="1"/>
</dbReference>
<dbReference type="EC" id="3.2.1.23" evidence="3"/>
<dbReference type="Gene3D" id="2.60.120.260">
    <property type="entry name" value="Galactose-binding domain-like"/>
    <property type="match status" value="1"/>
</dbReference>
<keyword evidence="5" id="KW-0378">Hydrolase</keyword>
<dbReference type="InterPro" id="IPR036156">
    <property type="entry name" value="Beta-gal/glucu_dom_sf"/>
</dbReference>
<dbReference type="RefSeq" id="WP_073261931.1">
    <property type="nucleotide sequence ID" value="NZ_FRCS01000011.1"/>
</dbReference>
<dbReference type="InterPro" id="IPR017853">
    <property type="entry name" value="GH"/>
</dbReference>
<evidence type="ECO:0000256" key="1">
    <source>
        <dbReference type="ARBA" id="ARBA00001412"/>
    </source>
</evidence>
<name>A0A1M7RG33_9ACTN</name>
<dbReference type="Gene3D" id="2.70.98.10">
    <property type="match status" value="1"/>
</dbReference>
<dbReference type="InterPro" id="IPR006104">
    <property type="entry name" value="Glyco_hydro_2_N"/>
</dbReference>
<dbReference type="SUPFAM" id="SSF51445">
    <property type="entry name" value="(Trans)glycosidases"/>
    <property type="match status" value="1"/>
</dbReference>
<dbReference type="PANTHER" id="PTHR46323:SF2">
    <property type="entry name" value="BETA-GALACTOSIDASE"/>
    <property type="match status" value="1"/>
</dbReference>
<dbReference type="SUPFAM" id="SSF49785">
    <property type="entry name" value="Galactose-binding domain-like"/>
    <property type="match status" value="1"/>
</dbReference>
<dbReference type="InterPro" id="IPR013783">
    <property type="entry name" value="Ig-like_fold"/>
</dbReference>
<dbReference type="GO" id="GO:0004565">
    <property type="term" value="F:beta-galactosidase activity"/>
    <property type="evidence" value="ECO:0007669"/>
    <property type="project" value="UniProtKB-EC"/>
</dbReference>